<dbReference type="InterPro" id="IPR048846">
    <property type="entry name" value="PaaX-like_central"/>
</dbReference>
<dbReference type="Proteomes" id="UP000231472">
    <property type="component" value="Unassembled WGS sequence"/>
</dbReference>
<sequence length="192" mass="23031">MANKYRETTKDVLLCLFVAGAIMVAATSPYFLINIARQIKRNKKYIKKEIKRKLDERKIAKALERLKRNKLIILGEENGNFKVELTKKGKRVVKKIQLDDMKPKKPTVWDKKWRIVIFDIPDKKRRARDALREKLQKMHFYPLQKSVWVHPYPCEKEIQFLCEFFEITPYVNIIVADNIYDDIKLRKYFNLL</sequence>
<protein>
    <recommendedName>
        <fullName evidence="2">Transcriptional repressor PaaX-like central Cas2-like domain-containing protein</fullName>
    </recommendedName>
</protein>
<dbReference type="SUPFAM" id="SSF143430">
    <property type="entry name" value="TTP0101/SSO1404-like"/>
    <property type="match status" value="1"/>
</dbReference>
<evidence type="ECO:0000313" key="3">
    <source>
        <dbReference type="EMBL" id="PIS40335.1"/>
    </source>
</evidence>
<comment type="caution">
    <text evidence="3">The sequence shown here is derived from an EMBL/GenBank/DDBJ whole genome shotgun (WGS) entry which is preliminary data.</text>
</comment>
<keyword evidence="1" id="KW-0472">Membrane</keyword>
<keyword evidence="1" id="KW-0812">Transmembrane</keyword>
<keyword evidence="1" id="KW-1133">Transmembrane helix</keyword>
<dbReference type="EMBL" id="PEYC01000007">
    <property type="protein sequence ID" value="PIS40335.1"/>
    <property type="molecule type" value="Genomic_DNA"/>
</dbReference>
<dbReference type="PANTHER" id="PTHR30319">
    <property type="entry name" value="PHENYLACETIC ACID REGULATOR-RELATED TRANSCRIPTIONAL REPRESSOR"/>
    <property type="match status" value="1"/>
</dbReference>
<dbReference type="GO" id="GO:0006351">
    <property type="term" value="P:DNA-templated transcription"/>
    <property type="evidence" value="ECO:0007669"/>
    <property type="project" value="TreeGrafter"/>
</dbReference>
<evidence type="ECO:0000313" key="4">
    <source>
        <dbReference type="Proteomes" id="UP000231472"/>
    </source>
</evidence>
<proteinExistence type="predicted"/>
<accession>A0A2H0YPB0</accession>
<evidence type="ECO:0000256" key="1">
    <source>
        <dbReference type="SAM" id="Phobius"/>
    </source>
</evidence>
<dbReference type="PANTHER" id="PTHR30319:SF1">
    <property type="entry name" value="TRANSCRIPTIONAL REPRESSOR PAAX"/>
    <property type="match status" value="1"/>
</dbReference>
<dbReference type="Pfam" id="PF20803">
    <property type="entry name" value="PaaX_M"/>
    <property type="match status" value="1"/>
</dbReference>
<feature type="transmembrane region" description="Helical" evidence="1">
    <location>
        <begin position="12"/>
        <end position="33"/>
    </location>
</feature>
<dbReference type="Gene3D" id="3.30.70.2650">
    <property type="match status" value="1"/>
</dbReference>
<reference evidence="4" key="1">
    <citation type="submission" date="2017-09" db="EMBL/GenBank/DDBJ databases">
        <title>Depth-based differentiation of microbial function through sediment-hosted aquifers and enrichment of novel symbionts in the deep terrestrial subsurface.</title>
        <authorList>
            <person name="Probst A.J."/>
            <person name="Ladd B."/>
            <person name="Jarett J.K."/>
            <person name="Geller-Mcgrath D.E."/>
            <person name="Sieber C.M.K."/>
            <person name="Emerson J.B."/>
            <person name="Anantharaman K."/>
            <person name="Thomas B.C."/>
            <person name="Malmstrom R."/>
            <person name="Stieglmeier M."/>
            <person name="Klingl A."/>
            <person name="Woyke T."/>
            <person name="Ryan C.M."/>
            <person name="Banfield J.F."/>
        </authorList>
    </citation>
    <scope>NUCLEOTIDE SEQUENCE [LARGE SCALE GENOMIC DNA]</scope>
</reference>
<feature type="domain" description="Transcriptional repressor PaaX-like central Cas2-like" evidence="2">
    <location>
        <begin position="108"/>
        <end position="178"/>
    </location>
</feature>
<gene>
    <name evidence="3" type="ORF">COT32_00285</name>
</gene>
<name>A0A2H0YPB0_9BACT</name>
<dbReference type="AlphaFoldDB" id="A0A2H0YPB0"/>
<evidence type="ECO:0000259" key="2">
    <source>
        <dbReference type="Pfam" id="PF20803"/>
    </source>
</evidence>
<organism evidence="3 4">
    <name type="scientific">Candidatus Nealsonbacteria bacterium CG08_land_8_20_14_0_20_36_22</name>
    <dbReference type="NCBI Taxonomy" id="1974704"/>
    <lineage>
        <taxon>Bacteria</taxon>
        <taxon>Candidatus Nealsoniibacteriota</taxon>
    </lineage>
</organism>